<proteinExistence type="predicted"/>
<evidence type="ECO:0000313" key="3">
    <source>
        <dbReference type="EMBL" id="MFC6281161.1"/>
    </source>
</evidence>
<dbReference type="GO" id="GO:0003677">
    <property type="term" value="F:DNA binding"/>
    <property type="evidence" value="ECO:0007669"/>
    <property type="project" value="UniProtKB-KW"/>
</dbReference>
<evidence type="ECO:0000256" key="1">
    <source>
        <dbReference type="SAM" id="Coils"/>
    </source>
</evidence>
<sequence length="213" mass="22850">MARPLATKEIVFEAADALLADGTEPSILTVQAKIGGGSYTTIKRHLDDWTAKNVIAAQAAVETPGFVLEKSAELGRTLWAMAIREANKETQAAKDAAEDKVASIGKELAFAQSEIRRMEEVEEDQNRVLERTTEQLSRAVADMTDALAKAAKVPDLEARLAIAQGDATAAHQEAKDRAIESGRLSGEAEALRNQVRELTAALVSLKAKPSSEV</sequence>
<organism evidence="3 4">
    <name type="scientific">Polaromonas aquatica</name>
    <dbReference type="NCBI Taxonomy" id="332657"/>
    <lineage>
        <taxon>Bacteria</taxon>
        <taxon>Pseudomonadati</taxon>
        <taxon>Pseudomonadota</taxon>
        <taxon>Betaproteobacteria</taxon>
        <taxon>Burkholderiales</taxon>
        <taxon>Comamonadaceae</taxon>
        <taxon>Polaromonas</taxon>
    </lineage>
</organism>
<dbReference type="EMBL" id="JBHSRS010000017">
    <property type="protein sequence ID" value="MFC6281161.1"/>
    <property type="molecule type" value="Genomic_DNA"/>
</dbReference>
<protein>
    <submittedName>
        <fullName evidence="3">DNA-binding protein</fullName>
    </submittedName>
</protein>
<dbReference type="RefSeq" id="WP_377412878.1">
    <property type="nucleotide sequence ID" value="NZ_JBHSRS010000017.1"/>
</dbReference>
<comment type="caution">
    <text evidence="3">The sequence shown here is derived from an EMBL/GenBank/DDBJ whole genome shotgun (WGS) entry which is preliminary data.</text>
</comment>
<dbReference type="Pfam" id="PF11740">
    <property type="entry name" value="KfrA_N"/>
    <property type="match status" value="1"/>
</dbReference>
<dbReference type="InterPro" id="IPR021104">
    <property type="entry name" value="KfrA_DNA-bd_N"/>
</dbReference>
<reference evidence="4" key="1">
    <citation type="journal article" date="2019" name="Int. J. Syst. Evol. Microbiol.">
        <title>The Global Catalogue of Microorganisms (GCM) 10K type strain sequencing project: providing services to taxonomists for standard genome sequencing and annotation.</title>
        <authorList>
            <consortium name="The Broad Institute Genomics Platform"/>
            <consortium name="The Broad Institute Genome Sequencing Center for Infectious Disease"/>
            <person name="Wu L."/>
            <person name="Ma J."/>
        </authorList>
    </citation>
    <scope>NUCLEOTIDE SEQUENCE [LARGE SCALE GENOMIC DNA]</scope>
    <source>
        <strain evidence="4">CCUG 39402</strain>
    </source>
</reference>
<name>A0ABW1TU76_9BURK</name>
<evidence type="ECO:0000313" key="4">
    <source>
        <dbReference type="Proteomes" id="UP001596270"/>
    </source>
</evidence>
<gene>
    <name evidence="3" type="ORF">ACFQND_07970</name>
</gene>
<feature type="domain" description="KfrA N-terminal DNA-binding" evidence="2">
    <location>
        <begin position="7"/>
        <end position="120"/>
    </location>
</feature>
<accession>A0ABW1TU76</accession>
<feature type="coiled-coil region" evidence="1">
    <location>
        <begin position="80"/>
        <end position="135"/>
    </location>
</feature>
<keyword evidence="1" id="KW-0175">Coiled coil</keyword>
<evidence type="ECO:0000259" key="2">
    <source>
        <dbReference type="Pfam" id="PF11740"/>
    </source>
</evidence>
<dbReference type="Proteomes" id="UP001596270">
    <property type="component" value="Unassembled WGS sequence"/>
</dbReference>
<keyword evidence="4" id="KW-1185">Reference proteome</keyword>
<keyword evidence="3" id="KW-0238">DNA-binding</keyword>